<dbReference type="KEGG" id="ldn:H9L06_03095"/>
<dbReference type="PRINTS" id="PR01576">
    <property type="entry name" value="PDEFORMYLASE"/>
</dbReference>
<dbReference type="PANTHER" id="PTHR10458:SF22">
    <property type="entry name" value="PEPTIDE DEFORMYLASE"/>
    <property type="match status" value="1"/>
</dbReference>
<dbReference type="EMBL" id="CP060716">
    <property type="protein sequence ID" value="QNN63334.1"/>
    <property type="molecule type" value="Genomic_DNA"/>
</dbReference>
<dbReference type="RefSeq" id="WP_187555801.1">
    <property type="nucleotide sequence ID" value="NZ_CP060716.1"/>
</dbReference>
<comment type="function">
    <text evidence="2">Removes the formyl group from the N-terminal Met of newly synthesized proteins. Requires at least a dipeptide for an efficient rate of reaction. N-terminal L-methionine is a prerequisite for activity but the enzyme has broad specificity at other positions.</text>
</comment>
<dbReference type="InterPro" id="IPR036821">
    <property type="entry name" value="Peptide_deformylase_sf"/>
</dbReference>
<evidence type="ECO:0000313" key="3">
    <source>
        <dbReference type="EMBL" id="QNN63334.1"/>
    </source>
</evidence>
<keyword evidence="4" id="KW-1185">Reference proteome</keyword>
<sequence length="163" mass="18170">MAVREIRLFGDPVLRTVCDEISEIDAGIHAMVTDLCDTVDFDGRAGLAATQIGYTHRAFSLNIDGVIEYVLNPELVEVSGDPEEMGEGCLSVPDLWFTVTRYPRATVRGILLDGSEVTIIGEGLKAQALQHECDHLDGKLYISRLDRETRGEAMRQIRTSRWF</sequence>
<reference evidence="3 4" key="1">
    <citation type="submission" date="2020-08" db="EMBL/GenBank/DDBJ databases">
        <title>Genome sequence of Leucobacter denitrificans KACC 14055T.</title>
        <authorList>
            <person name="Hyun D.-W."/>
            <person name="Bae J.-W."/>
        </authorList>
    </citation>
    <scope>NUCLEOTIDE SEQUENCE [LARGE SCALE GENOMIC DNA]</scope>
    <source>
        <strain evidence="3 4">KACC 14055</strain>
    </source>
</reference>
<comment type="cofactor">
    <cofactor evidence="2">
        <name>Fe(2+)</name>
        <dbReference type="ChEBI" id="CHEBI:29033"/>
    </cofactor>
    <text evidence="2">Binds 1 Fe(2+) ion.</text>
</comment>
<comment type="catalytic activity">
    <reaction evidence="2">
        <text>N-terminal N-formyl-L-methionyl-[peptide] + H2O = N-terminal L-methionyl-[peptide] + formate</text>
        <dbReference type="Rhea" id="RHEA:24420"/>
        <dbReference type="Rhea" id="RHEA-COMP:10639"/>
        <dbReference type="Rhea" id="RHEA-COMP:10640"/>
        <dbReference type="ChEBI" id="CHEBI:15377"/>
        <dbReference type="ChEBI" id="CHEBI:15740"/>
        <dbReference type="ChEBI" id="CHEBI:49298"/>
        <dbReference type="ChEBI" id="CHEBI:64731"/>
        <dbReference type="EC" id="3.5.1.88"/>
    </reaction>
</comment>
<dbReference type="Gene3D" id="3.90.45.10">
    <property type="entry name" value="Peptide deformylase"/>
    <property type="match status" value="1"/>
</dbReference>
<dbReference type="AlphaFoldDB" id="A0A7G9S659"/>
<dbReference type="Pfam" id="PF01327">
    <property type="entry name" value="Pep_deformylase"/>
    <property type="match status" value="1"/>
</dbReference>
<dbReference type="PIRSF" id="PIRSF004749">
    <property type="entry name" value="Pep_def"/>
    <property type="match status" value="1"/>
</dbReference>
<feature type="binding site" evidence="2">
    <location>
        <position position="131"/>
    </location>
    <ligand>
        <name>Fe cation</name>
        <dbReference type="ChEBI" id="CHEBI:24875"/>
    </ligand>
</feature>
<dbReference type="HAMAP" id="MF_00163">
    <property type="entry name" value="Pep_deformylase"/>
    <property type="match status" value="1"/>
</dbReference>
<dbReference type="EC" id="3.5.1.88" evidence="2"/>
<protein>
    <recommendedName>
        <fullName evidence="2">Peptide deformylase</fullName>
        <shortName evidence="2">PDF</shortName>
        <ecNumber evidence="2">3.5.1.88</ecNumber>
    </recommendedName>
    <alternativeName>
        <fullName evidence="2">Polypeptide deformylase</fullName>
    </alternativeName>
</protein>
<feature type="binding site" evidence="2">
    <location>
        <position position="89"/>
    </location>
    <ligand>
        <name>Fe cation</name>
        <dbReference type="ChEBI" id="CHEBI:24875"/>
    </ligand>
</feature>
<proteinExistence type="inferred from homology"/>
<dbReference type="GO" id="GO:0006412">
    <property type="term" value="P:translation"/>
    <property type="evidence" value="ECO:0007669"/>
    <property type="project" value="UniProtKB-UniRule"/>
</dbReference>
<keyword evidence="2" id="KW-0479">Metal-binding</keyword>
<evidence type="ECO:0000256" key="2">
    <source>
        <dbReference type="HAMAP-Rule" id="MF_00163"/>
    </source>
</evidence>
<dbReference type="CDD" id="cd00487">
    <property type="entry name" value="Pep_deformylase"/>
    <property type="match status" value="1"/>
</dbReference>
<dbReference type="InterPro" id="IPR023635">
    <property type="entry name" value="Peptide_deformylase"/>
</dbReference>
<dbReference type="SUPFAM" id="SSF56420">
    <property type="entry name" value="Peptide deformylase"/>
    <property type="match status" value="1"/>
</dbReference>
<evidence type="ECO:0000256" key="1">
    <source>
        <dbReference type="ARBA" id="ARBA00010759"/>
    </source>
</evidence>
<dbReference type="GO" id="GO:0046872">
    <property type="term" value="F:metal ion binding"/>
    <property type="evidence" value="ECO:0007669"/>
    <property type="project" value="UniProtKB-KW"/>
</dbReference>
<name>A0A7G9S659_9MICO</name>
<organism evidence="3 4">
    <name type="scientific">Leucobacter denitrificans</name>
    <dbReference type="NCBI Taxonomy" id="683042"/>
    <lineage>
        <taxon>Bacteria</taxon>
        <taxon>Bacillati</taxon>
        <taxon>Actinomycetota</taxon>
        <taxon>Actinomycetes</taxon>
        <taxon>Micrococcales</taxon>
        <taxon>Microbacteriaceae</taxon>
        <taxon>Leucobacter</taxon>
    </lineage>
</organism>
<gene>
    <name evidence="2 3" type="primary">def</name>
    <name evidence="3" type="ORF">H9L06_03095</name>
</gene>
<dbReference type="GO" id="GO:0042586">
    <property type="term" value="F:peptide deformylase activity"/>
    <property type="evidence" value="ECO:0007669"/>
    <property type="project" value="UniProtKB-UniRule"/>
</dbReference>
<keyword evidence="2 3" id="KW-0378">Hydrolase</keyword>
<accession>A0A7G9S659</accession>
<dbReference type="Proteomes" id="UP000515934">
    <property type="component" value="Chromosome"/>
</dbReference>
<dbReference type="PANTHER" id="PTHR10458">
    <property type="entry name" value="PEPTIDE DEFORMYLASE"/>
    <property type="match status" value="1"/>
</dbReference>
<feature type="binding site" evidence="2">
    <location>
        <position position="135"/>
    </location>
    <ligand>
        <name>Fe cation</name>
        <dbReference type="ChEBI" id="CHEBI:24875"/>
    </ligand>
</feature>
<keyword evidence="2" id="KW-0408">Iron</keyword>
<dbReference type="NCBIfam" id="NF001159">
    <property type="entry name" value="PRK00150.1-3"/>
    <property type="match status" value="1"/>
</dbReference>
<comment type="similarity">
    <text evidence="1 2">Belongs to the polypeptide deformylase family.</text>
</comment>
<feature type="active site" evidence="2">
    <location>
        <position position="132"/>
    </location>
</feature>
<evidence type="ECO:0000313" key="4">
    <source>
        <dbReference type="Proteomes" id="UP000515934"/>
    </source>
</evidence>
<dbReference type="NCBIfam" id="TIGR00079">
    <property type="entry name" value="pept_deformyl"/>
    <property type="match status" value="1"/>
</dbReference>
<keyword evidence="2" id="KW-0648">Protein biosynthesis</keyword>